<name>A0ABT9N1T5_9ACTN</name>
<evidence type="ECO:0000313" key="3">
    <source>
        <dbReference type="Proteomes" id="UP001240984"/>
    </source>
</evidence>
<feature type="region of interest" description="Disordered" evidence="1">
    <location>
        <begin position="81"/>
        <end position="123"/>
    </location>
</feature>
<gene>
    <name evidence="2" type="ORF">J2S43_006172</name>
</gene>
<comment type="caution">
    <text evidence="2">The sequence shown here is derived from an EMBL/GenBank/DDBJ whole genome shotgun (WGS) entry which is preliminary data.</text>
</comment>
<sequence>MEIYTMLQIPSMSPALLLSVAGPVRPMSLSTHVSSPWLGQPTALGVSQVDQVLTQAELRVRDDRPMASGAIKLQGTTASLVSSDSESLKGRNGSEGNGITGNKGMAKRAFGGARGVPPRGRPV</sequence>
<reference evidence="2 3" key="1">
    <citation type="submission" date="2023-07" db="EMBL/GenBank/DDBJ databases">
        <title>Sequencing the genomes of 1000 actinobacteria strains.</title>
        <authorList>
            <person name="Klenk H.-P."/>
        </authorList>
    </citation>
    <scope>NUCLEOTIDE SEQUENCE [LARGE SCALE GENOMIC DNA]</scope>
    <source>
        <strain evidence="2 3">DSM 44710</strain>
    </source>
</reference>
<organism evidence="2 3">
    <name type="scientific">Catenuloplanes nepalensis</name>
    <dbReference type="NCBI Taxonomy" id="587533"/>
    <lineage>
        <taxon>Bacteria</taxon>
        <taxon>Bacillati</taxon>
        <taxon>Actinomycetota</taxon>
        <taxon>Actinomycetes</taxon>
        <taxon>Micromonosporales</taxon>
        <taxon>Micromonosporaceae</taxon>
        <taxon>Catenuloplanes</taxon>
    </lineage>
</organism>
<dbReference type="Proteomes" id="UP001240984">
    <property type="component" value="Unassembled WGS sequence"/>
</dbReference>
<dbReference type="EMBL" id="JAUSRA010000001">
    <property type="protein sequence ID" value="MDP9797660.1"/>
    <property type="molecule type" value="Genomic_DNA"/>
</dbReference>
<keyword evidence="3" id="KW-1185">Reference proteome</keyword>
<evidence type="ECO:0000313" key="2">
    <source>
        <dbReference type="EMBL" id="MDP9797660.1"/>
    </source>
</evidence>
<dbReference type="RefSeq" id="WP_306835043.1">
    <property type="nucleotide sequence ID" value="NZ_JAUSRA010000001.1"/>
</dbReference>
<evidence type="ECO:0000256" key="1">
    <source>
        <dbReference type="SAM" id="MobiDB-lite"/>
    </source>
</evidence>
<protein>
    <submittedName>
        <fullName evidence="2">Uncharacterized protein</fullName>
    </submittedName>
</protein>
<proteinExistence type="predicted"/>
<feature type="compositionally biased region" description="Low complexity" evidence="1">
    <location>
        <begin position="108"/>
        <end position="123"/>
    </location>
</feature>
<accession>A0ABT9N1T5</accession>